<dbReference type="Proteomes" id="UP001219934">
    <property type="component" value="Unassembled WGS sequence"/>
</dbReference>
<reference evidence="1" key="1">
    <citation type="submission" date="2022-11" db="EMBL/GenBank/DDBJ databases">
        <title>Chromosome-level genome of Pogonophryne albipinna.</title>
        <authorList>
            <person name="Jo E."/>
        </authorList>
    </citation>
    <scope>NUCLEOTIDE SEQUENCE</scope>
    <source>
        <strain evidence="1">SGF0006</strain>
        <tissue evidence="1">Muscle</tissue>
    </source>
</reference>
<keyword evidence="2" id="KW-1185">Reference proteome</keyword>
<dbReference type="EMBL" id="JAPTMU010000006">
    <property type="protein sequence ID" value="KAJ4941388.1"/>
    <property type="molecule type" value="Genomic_DNA"/>
</dbReference>
<sequence>ANKAFAFPIVSNAGILQAAGNAEWQVLQNSARVQPVAKESGAGCLSEEKANREQRNNTITVRHTASTTEGQQSCGMRTNLRKDSENNRMVSTGSRRNRVPVDCQSTSFQNANLHLENHFTWRKRGNEVERRDRGREG</sequence>
<accession>A0AAD6BEF7</accession>
<comment type="caution">
    <text evidence="1">The sequence shown here is derived from an EMBL/GenBank/DDBJ whole genome shotgun (WGS) entry which is preliminary data.</text>
</comment>
<evidence type="ECO:0000313" key="2">
    <source>
        <dbReference type="Proteomes" id="UP001219934"/>
    </source>
</evidence>
<feature type="non-terminal residue" evidence="1">
    <location>
        <position position="137"/>
    </location>
</feature>
<name>A0AAD6BEF7_9TELE</name>
<feature type="non-terminal residue" evidence="1">
    <location>
        <position position="1"/>
    </location>
</feature>
<dbReference type="AlphaFoldDB" id="A0AAD6BEF7"/>
<protein>
    <submittedName>
        <fullName evidence="1">Uncharacterized protein</fullName>
    </submittedName>
</protein>
<proteinExistence type="predicted"/>
<evidence type="ECO:0000313" key="1">
    <source>
        <dbReference type="EMBL" id="KAJ4941388.1"/>
    </source>
</evidence>
<organism evidence="1 2">
    <name type="scientific">Pogonophryne albipinna</name>
    <dbReference type="NCBI Taxonomy" id="1090488"/>
    <lineage>
        <taxon>Eukaryota</taxon>
        <taxon>Metazoa</taxon>
        <taxon>Chordata</taxon>
        <taxon>Craniata</taxon>
        <taxon>Vertebrata</taxon>
        <taxon>Euteleostomi</taxon>
        <taxon>Actinopterygii</taxon>
        <taxon>Neopterygii</taxon>
        <taxon>Teleostei</taxon>
        <taxon>Neoteleostei</taxon>
        <taxon>Acanthomorphata</taxon>
        <taxon>Eupercaria</taxon>
        <taxon>Perciformes</taxon>
        <taxon>Notothenioidei</taxon>
        <taxon>Pogonophryne</taxon>
    </lineage>
</organism>
<gene>
    <name evidence="1" type="ORF">JOQ06_011268</name>
</gene>